<keyword evidence="2" id="KW-1185">Reference proteome</keyword>
<accession>A0A4R5K710</accession>
<evidence type="ECO:0000313" key="2">
    <source>
        <dbReference type="Proteomes" id="UP000295511"/>
    </source>
</evidence>
<name>A0A4R5K710_9MICC</name>
<dbReference type="NCBIfam" id="TIGR04255">
    <property type="entry name" value="sporadTIGR04255"/>
    <property type="match status" value="1"/>
</dbReference>
<dbReference type="AlphaFoldDB" id="A0A4R5K710"/>
<comment type="caution">
    <text evidence="1">The sequence shown here is derived from an EMBL/GenBank/DDBJ whole genome shotgun (WGS) entry which is preliminary data.</text>
</comment>
<organism evidence="1 2">
    <name type="scientific">Arthrobacter terricola</name>
    <dbReference type="NCBI Taxonomy" id="2547396"/>
    <lineage>
        <taxon>Bacteria</taxon>
        <taxon>Bacillati</taxon>
        <taxon>Actinomycetota</taxon>
        <taxon>Actinomycetes</taxon>
        <taxon>Micrococcales</taxon>
        <taxon>Micrococcaceae</taxon>
        <taxon>Arthrobacter</taxon>
    </lineage>
</organism>
<dbReference type="Proteomes" id="UP000295511">
    <property type="component" value="Unassembled WGS sequence"/>
</dbReference>
<dbReference type="EMBL" id="SMRU01000039">
    <property type="protein sequence ID" value="TDF89466.1"/>
    <property type="molecule type" value="Genomic_DNA"/>
</dbReference>
<proteinExistence type="predicted"/>
<dbReference type="OrthoDB" id="7107919at2"/>
<reference evidence="1 2" key="1">
    <citation type="submission" date="2019-03" db="EMBL/GenBank/DDBJ databases">
        <title>Whole genome sequence of Arthrobacter sp JH1-1.</title>
        <authorList>
            <person name="Trinh H.N."/>
        </authorList>
    </citation>
    <scope>NUCLEOTIDE SEQUENCE [LARGE SCALE GENOMIC DNA]</scope>
    <source>
        <strain evidence="1 2">JH1-1</strain>
    </source>
</reference>
<protein>
    <submittedName>
        <fullName evidence="1">TIGR04255 family protein</fullName>
    </submittedName>
</protein>
<gene>
    <name evidence="1" type="ORF">E1809_22935</name>
</gene>
<dbReference type="InterPro" id="IPR026349">
    <property type="entry name" value="CHP04255"/>
</dbReference>
<evidence type="ECO:0000313" key="1">
    <source>
        <dbReference type="EMBL" id="TDF89466.1"/>
    </source>
</evidence>
<sequence length="279" mass="29911">MMSDTSAPPAVSDAPLGGLPSADKTLLANAPLEVAICEVRFTAEVGSVPVETAERVRDALAKSLEVDFTSIQPAAQNTMEINLNAVGASWSGEETKGWQIASAQGHHTATVFPGSVIWQVADYERWSISMRRPLELLLGAIASDLFPSLVQRIGLRYVDRFVDSSCVKPQDWEGKIEASLLGPLCNPVFGGLVTSSQQQVDFALDGRHGAVLRHGPIPDPASRSVNYLLDLDVFANASELFKIDDVLGTAEKLNRTALSLFQACVSVDYLKALQGEGTS</sequence>